<dbReference type="PATRIC" id="fig|1710896.3.peg.3994"/>
<keyword evidence="1" id="KW-0378">Hydrolase</keyword>
<dbReference type="GO" id="GO:0004519">
    <property type="term" value="F:endonuclease activity"/>
    <property type="evidence" value="ECO:0007669"/>
    <property type="project" value="UniProtKB-KW"/>
</dbReference>
<name>A0A1B7WZ22_APHFL</name>
<comment type="caution">
    <text evidence="1">The sequence shown here is derived from an EMBL/GenBank/DDBJ whole genome shotgun (WGS) entry which is preliminary data.</text>
</comment>
<evidence type="ECO:0000313" key="2">
    <source>
        <dbReference type="Proteomes" id="UP000092093"/>
    </source>
</evidence>
<dbReference type="Proteomes" id="UP000092093">
    <property type="component" value="Unassembled WGS sequence"/>
</dbReference>
<sequence length="219" mass="24523">MELLTLESLKTAARNFCSELIVTQIHNLYGVTDGKAVGTYVESTFNQYLSSRYEYTLGSAALGIDFPGLEVDLKVTSIKQPQSSCPFRNASQKVYGLGYNLLIFAYEKIDDHSSLTANLKCQNVVFVTKERTGDYQTTYGIKEIIRRNGNKDDVIAFLEERNFPLDEIGRNALAERILQSPPEIGYLTISNALQWRLQYSRVIQVSTAGTTTGIENLLV</sequence>
<protein>
    <submittedName>
        <fullName evidence="1">Restriction endonuclease</fullName>
    </submittedName>
</protein>
<accession>A0A1B7WZ22</accession>
<keyword evidence="1" id="KW-0540">Nuclease</keyword>
<evidence type="ECO:0000313" key="1">
    <source>
        <dbReference type="EMBL" id="OBQ42342.1"/>
    </source>
</evidence>
<organism evidence="1 2">
    <name type="scientific">Aphanizomenon flos-aquae WA102</name>
    <dbReference type="NCBI Taxonomy" id="1710896"/>
    <lineage>
        <taxon>Bacteria</taxon>
        <taxon>Bacillati</taxon>
        <taxon>Cyanobacteriota</taxon>
        <taxon>Cyanophyceae</taxon>
        <taxon>Nostocales</taxon>
        <taxon>Aphanizomenonaceae</taxon>
        <taxon>Aphanizomenon</taxon>
    </lineage>
</organism>
<reference evidence="1 2" key="1">
    <citation type="submission" date="2015-09" db="EMBL/GenBank/DDBJ databases">
        <title>Aphanizomenon flos-aquae WA102.</title>
        <authorList>
            <person name="Driscoll C."/>
        </authorList>
    </citation>
    <scope>NUCLEOTIDE SEQUENCE [LARGE SCALE GENOMIC DNA]</scope>
    <source>
        <strain evidence="1">WA102</strain>
    </source>
</reference>
<gene>
    <name evidence="1" type="ORF">AN484_18320</name>
</gene>
<proteinExistence type="predicted"/>
<dbReference type="EMBL" id="LJOW01000110">
    <property type="protein sequence ID" value="OBQ42342.1"/>
    <property type="molecule type" value="Genomic_DNA"/>
</dbReference>
<dbReference type="AlphaFoldDB" id="A0A1B7WZ22"/>
<keyword evidence="1" id="KW-0255">Endonuclease</keyword>